<dbReference type="PANTHER" id="PTHR46825:SF7">
    <property type="entry name" value="D-ALANYL-D-ALANINE CARBOXYPEPTIDASE"/>
    <property type="match status" value="1"/>
</dbReference>
<accession>A0A1W2FTV3</accession>
<dbReference type="GO" id="GO:0004180">
    <property type="term" value="F:carboxypeptidase activity"/>
    <property type="evidence" value="ECO:0007669"/>
    <property type="project" value="UniProtKB-KW"/>
</dbReference>
<evidence type="ECO:0000313" key="3">
    <source>
        <dbReference type="EMBL" id="SMD25204.1"/>
    </source>
</evidence>
<dbReference type="InterPro" id="IPR001466">
    <property type="entry name" value="Beta-lactam-related"/>
</dbReference>
<feature type="domain" description="Beta-lactamase-related" evidence="2">
    <location>
        <begin position="48"/>
        <end position="363"/>
    </location>
</feature>
<dbReference type="Proteomes" id="UP000192674">
    <property type="component" value="Unassembled WGS sequence"/>
</dbReference>
<dbReference type="Pfam" id="PF00144">
    <property type="entry name" value="Beta-lactamase"/>
    <property type="match status" value="1"/>
</dbReference>
<evidence type="ECO:0000313" key="4">
    <source>
        <dbReference type="Proteomes" id="UP000192674"/>
    </source>
</evidence>
<keyword evidence="3" id="KW-0378">Hydrolase</keyword>
<feature type="signal peptide" evidence="1">
    <location>
        <begin position="1"/>
        <end position="40"/>
    </location>
</feature>
<dbReference type="InterPro" id="IPR012338">
    <property type="entry name" value="Beta-lactam/transpept-like"/>
</dbReference>
<dbReference type="EMBL" id="FWXV01000011">
    <property type="protein sequence ID" value="SMD25204.1"/>
    <property type="molecule type" value="Genomic_DNA"/>
</dbReference>
<evidence type="ECO:0000259" key="2">
    <source>
        <dbReference type="Pfam" id="PF00144"/>
    </source>
</evidence>
<sequence length="400" mass="42649">MTSDANDNKGRMQRLVRRAGVTAVAAALLAGAALSGVAEAGQDRPDLQATVQAIVDSGFAGAQLRVHDQRGHWVGSAGVRKLGETAKPPTNGRFRIGSNTKTFVATVVLQLVAEGSVGLDAPVAGYLPEFGLDRRITVRMLLQHTSGLFDYTGAMLPDGTIVPGIPLVGQEFVDNRFHTYRAEELVRFGLSKPALFAPGTDWTYTNINYILAGLLIEKISGRPYGDELQRRILRPLGLRDTVVPGTQPGIPGPHAHGYYRYQDAGQWKTVDITRQNPSWAGSAGELISTTKDLHTFFSALLGGKLLPSPLLAEMRKPHPKGGYGLGLWVQDAGPDCGGIVLKGMGGFHGYGTIMASTPDGSRAFELSLTYGDSAADLGQAYDKADRTLVNKVICGGQPGR</sequence>
<keyword evidence="3" id="KW-0645">Protease</keyword>
<keyword evidence="1" id="KW-0732">Signal</keyword>
<dbReference type="InterPro" id="IPR050491">
    <property type="entry name" value="AmpC-like"/>
</dbReference>
<feature type="chain" id="PRO_5038968286" evidence="1">
    <location>
        <begin position="41"/>
        <end position="400"/>
    </location>
</feature>
<dbReference type="AlphaFoldDB" id="A0A1W2FTV3"/>
<organism evidence="3 4">
    <name type="scientific">Kibdelosporangium aridum</name>
    <dbReference type="NCBI Taxonomy" id="2030"/>
    <lineage>
        <taxon>Bacteria</taxon>
        <taxon>Bacillati</taxon>
        <taxon>Actinomycetota</taxon>
        <taxon>Actinomycetes</taxon>
        <taxon>Pseudonocardiales</taxon>
        <taxon>Pseudonocardiaceae</taxon>
        <taxon>Kibdelosporangium</taxon>
    </lineage>
</organism>
<dbReference type="Gene3D" id="3.40.710.10">
    <property type="entry name" value="DD-peptidase/beta-lactamase superfamily"/>
    <property type="match status" value="1"/>
</dbReference>
<keyword evidence="3" id="KW-0121">Carboxypeptidase</keyword>
<proteinExistence type="predicted"/>
<reference evidence="3 4" key="1">
    <citation type="submission" date="2017-04" db="EMBL/GenBank/DDBJ databases">
        <authorList>
            <person name="Afonso C.L."/>
            <person name="Miller P.J."/>
            <person name="Scott M.A."/>
            <person name="Spackman E."/>
            <person name="Goraichik I."/>
            <person name="Dimitrov K.M."/>
            <person name="Suarez D.L."/>
            <person name="Swayne D.E."/>
        </authorList>
    </citation>
    <scope>NUCLEOTIDE SEQUENCE [LARGE SCALE GENOMIC DNA]</scope>
    <source>
        <strain evidence="3 4">DSM 43828</strain>
    </source>
</reference>
<keyword evidence="4" id="KW-1185">Reference proteome</keyword>
<dbReference type="SUPFAM" id="SSF56601">
    <property type="entry name" value="beta-lactamase/transpeptidase-like"/>
    <property type="match status" value="1"/>
</dbReference>
<protein>
    <submittedName>
        <fullName evidence="3">D-alanyl-D-alanine carboxypeptidase</fullName>
    </submittedName>
</protein>
<gene>
    <name evidence="3" type="ORF">SAMN05661093_08992</name>
</gene>
<dbReference type="RefSeq" id="WP_084433324.1">
    <property type="nucleotide sequence ID" value="NZ_FWXV01000011.1"/>
</dbReference>
<evidence type="ECO:0000256" key="1">
    <source>
        <dbReference type="SAM" id="SignalP"/>
    </source>
</evidence>
<dbReference type="PANTHER" id="PTHR46825">
    <property type="entry name" value="D-ALANYL-D-ALANINE-CARBOXYPEPTIDASE/ENDOPEPTIDASE AMPH"/>
    <property type="match status" value="1"/>
</dbReference>
<name>A0A1W2FTV3_KIBAR</name>